<gene>
    <name evidence="3" type="ORF">DMP05_03900</name>
</gene>
<protein>
    <submittedName>
        <fullName evidence="3">Restriction endonuclease subunit R</fullName>
    </submittedName>
</protein>
<accession>A0A3N0IFV8</accession>
<dbReference type="Proteomes" id="UP000271472">
    <property type="component" value="Unassembled WGS sequence"/>
</dbReference>
<dbReference type="GeneID" id="98662319"/>
<dbReference type="InterPro" id="IPR045572">
    <property type="entry name" value="RE_endonuc_C"/>
</dbReference>
<evidence type="ECO:0000313" key="4">
    <source>
        <dbReference type="Proteomes" id="UP000271472"/>
    </source>
</evidence>
<keyword evidence="3" id="KW-0540">Nuclease</keyword>
<organism evidence="3 4">
    <name type="scientific">Slackia isoflavoniconvertens</name>
    <dbReference type="NCBI Taxonomy" id="572010"/>
    <lineage>
        <taxon>Bacteria</taxon>
        <taxon>Bacillati</taxon>
        <taxon>Actinomycetota</taxon>
        <taxon>Coriobacteriia</taxon>
        <taxon>Eggerthellales</taxon>
        <taxon>Eggerthellaceae</taxon>
        <taxon>Slackia</taxon>
    </lineage>
</organism>
<dbReference type="GO" id="GO:0003677">
    <property type="term" value="F:DNA binding"/>
    <property type="evidence" value="ECO:0007669"/>
    <property type="project" value="InterPro"/>
</dbReference>
<feature type="domain" description="Helicase/UvrB N-terminal" evidence="1">
    <location>
        <begin position="100"/>
        <end position="265"/>
    </location>
</feature>
<evidence type="ECO:0000259" key="1">
    <source>
        <dbReference type="Pfam" id="PF04851"/>
    </source>
</evidence>
<dbReference type="Gene3D" id="3.40.50.300">
    <property type="entry name" value="P-loop containing nucleotide triphosphate hydrolases"/>
    <property type="match status" value="2"/>
</dbReference>
<dbReference type="GO" id="GO:0015668">
    <property type="term" value="F:type III site-specific deoxyribonuclease activity"/>
    <property type="evidence" value="ECO:0007669"/>
    <property type="project" value="InterPro"/>
</dbReference>
<proteinExistence type="predicted"/>
<dbReference type="EMBL" id="QIBZ01000005">
    <property type="protein sequence ID" value="RNM35828.1"/>
    <property type="molecule type" value="Genomic_DNA"/>
</dbReference>
<dbReference type="Pfam" id="PF19778">
    <property type="entry name" value="RE_endonuc"/>
    <property type="match status" value="1"/>
</dbReference>
<dbReference type="AlphaFoldDB" id="A0A3N0IFV8"/>
<keyword evidence="3" id="KW-0378">Hydrolase</keyword>
<dbReference type="InterPro" id="IPR027417">
    <property type="entry name" value="P-loop_NTPase"/>
</dbReference>
<feature type="domain" description="Type III restriction enzyme C-terminal endonuclease" evidence="2">
    <location>
        <begin position="944"/>
        <end position="1047"/>
    </location>
</feature>
<dbReference type="GO" id="GO:0005524">
    <property type="term" value="F:ATP binding"/>
    <property type="evidence" value="ECO:0007669"/>
    <property type="project" value="InterPro"/>
</dbReference>
<keyword evidence="4" id="KW-1185">Reference proteome</keyword>
<dbReference type="SUPFAM" id="SSF52540">
    <property type="entry name" value="P-loop containing nucleoside triphosphate hydrolases"/>
    <property type="match status" value="2"/>
</dbReference>
<comment type="caution">
    <text evidence="3">The sequence shown here is derived from an EMBL/GenBank/DDBJ whole genome shotgun (WGS) entry which is preliminary data.</text>
</comment>
<evidence type="ECO:0000259" key="2">
    <source>
        <dbReference type="Pfam" id="PF19778"/>
    </source>
</evidence>
<sequence>MKFKFKVQQYQTDAADAVTSVFEGQPNQGASVYLRDLGRKPKRAQGEIDFGDESTEGYANAPVALSGADILANVRAVQRRNQIPESEELFCGMGACQLDVEMETGTGKTYVYTKTMLELNRLYGWCKFIVVVPSVAIREGVAKSLENTQEHFFSQYHKKIRFFIYDSDNLTELDAYSQSSDVNCMVINMQAFNASMKEGAKNKAARIIFDERDEFSSRRPIDVIAANRPIVICDEPQKMGKKGGATQKGIARFNPLFVLNYSATHKEKHDLVYALDALDAYNQKLVKRIEVKGFSLKNMRGTDGYLYLRDIIVSKSRAPEAVIEFKYMGAGGKVRKKTQRFCEGDSIYDASGSTKLEAYRGYTIASGNDGVVPPQDGRPGYVRFLDSSIGDNGRIYMGEVYCDSAADDIQRIQIRETIKSHLQKEEALFRRGIKCLSLFFIDQVAKYRDLSGNGETVGYGKIFEEEYEAIVSDRLKHPTQDDILDPSYTQYLGRFEARSVHSGYFSVDKKGNAVESKAEKKAEREDGIGINDDDAKRAYDLILRDKERLLSFDEPVRFIFSHSALREGWDNPNIFQICTLKESGSETSKRQEVGRGMRLAVDQDGNRQDAALLGPDEVHRVNLLTVIASESYETFVRDLQTDISKSLRERPRKVEMNLFSGRDVVLDGETVSFTEEESKRIYKALYKCDFIDDDDKPTAEFRKAVEGGTFVEYFVVKLPEGIADTAHAKAVEALVRSVYDAHALDGMIGRAQEKITENTLTDNFAKREFKELWARINRKHAYTVSFSDDELRSKSIERINGDLRVSRLQYTLTVGGQKAQATRDEVQGGSSFGRTQTETRDVDAGTASVGVTYDLVGEVAQAAAITRRSAAAILAGIDANVFGLYRVNPEEFIKKAAALIVSEKATMVVEHISYHEIDDVYDEAIFTERMPDNASKAYEAKKNIQRFVFPDSDGERRFAEDMDAAAEVAVYAKLPRSFQIPTPVGNYAPDWAIAFKEGSVRHVFFIAETKGTMDTLELSGVENAKIACAKKLFNEMSTGDVRYHNVATYEDLLEVMGRMS</sequence>
<keyword evidence="3" id="KW-0255">Endonuclease</keyword>
<dbReference type="OrthoDB" id="9776021at2"/>
<reference evidence="4" key="1">
    <citation type="submission" date="2018-05" db="EMBL/GenBank/DDBJ databases">
        <title>Genome Sequencing of selected type strains of the family Eggerthellaceae.</title>
        <authorList>
            <person name="Danylec N."/>
            <person name="Stoll D.A."/>
            <person name="Doetsch A."/>
            <person name="Huch M."/>
        </authorList>
    </citation>
    <scope>NUCLEOTIDE SEQUENCE [LARGE SCALE GENOMIC DNA]</scope>
    <source>
        <strain evidence="4">DSM 22006</strain>
    </source>
</reference>
<evidence type="ECO:0000313" key="3">
    <source>
        <dbReference type="EMBL" id="RNM35828.1"/>
    </source>
</evidence>
<dbReference type="Pfam" id="PF04851">
    <property type="entry name" value="ResIII"/>
    <property type="match status" value="1"/>
</dbReference>
<dbReference type="InterPro" id="IPR006935">
    <property type="entry name" value="Helicase/UvrB_N"/>
</dbReference>
<name>A0A3N0IFV8_9ACTN</name>
<dbReference type="RefSeq" id="WP_123219250.1">
    <property type="nucleotide sequence ID" value="NZ_JACHYQ010000001.1"/>
</dbReference>